<dbReference type="Pfam" id="PF00293">
    <property type="entry name" value="NUDIX"/>
    <property type="match status" value="1"/>
</dbReference>
<comment type="cofactor">
    <cofactor evidence="1">
        <name>Mg(2+)</name>
        <dbReference type="ChEBI" id="CHEBI:18420"/>
    </cofactor>
</comment>
<name>A0A7W6H3K4_9HYPH</name>
<organism evidence="4 5">
    <name type="scientific">Aureimonas pseudogalii</name>
    <dbReference type="NCBI Taxonomy" id="1744844"/>
    <lineage>
        <taxon>Bacteria</taxon>
        <taxon>Pseudomonadati</taxon>
        <taxon>Pseudomonadota</taxon>
        <taxon>Alphaproteobacteria</taxon>
        <taxon>Hyphomicrobiales</taxon>
        <taxon>Aurantimonadaceae</taxon>
        <taxon>Aureimonas</taxon>
    </lineage>
</organism>
<dbReference type="InterPro" id="IPR020476">
    <property type="entry name" value="Nudix_hydrolase"/>
</dbReference>
<dbReference type="PANTHER" id="PTHR43046">
    <property type="entry name" value="GDP-MANNOSE MANNOSYL HYDROLASE"/>
    <property type="match status" value="1"/>
</dbReference>
<evidence type="ECO:0000313" key="5">
    <source>
        <dbReference type="Proteomes" id="UP000542776"/>
    </source>
</evidence>
<evidence type="ECO:0000313" key="4">
    <source>
        <dbReference type="EMBL" id="MBB3998161.1"/>
    </source>
</evidence>
<dbReference type="PRINTS" id="PR00502">
    <property type="entry name" value="NUDIXFAMILY"/>
</dbReference>
<dbReference type="RefSeq" id="WP_281383077.1">
    <property type="nucleotide sequence ID" value="NZ_JACIEK010000004.1"/>
</dbReference>
<dbReference type="Gene3D" id="3.90.79.10">
    <property type="entry name" value="Nucleoside Triphosphate Pyrophosphohydrolase"/>
    <property type="match status" value="1"/>
</dbReference>
<protein>
    <submittedName>
        <fullName evidence="4">8-oxo-dGTP pyrophosphatase MutT (NUDIX family)</fullName>
    </submittedName>
</protein>
<dbReference type="Proteomes" id="UP000542776">
    <property type="component" value="Unassembled WGS sequence"/>
</dbReference>
<keyword evidence="2" id="KW-0378">Hydrolase</keyword>
<accession>A0A7W6H3K4</accession>
<dbReference type="AlphaFoldDB" id="A0A7W6H3K4"/>
<keyword evidence="5" id="KW-1185">Reference proteome</keyword>
<dbReference type="PANTHER" id="PTHR43046:SF16">
    <property type="entry name" value="ADP-RIBOSE PYROPHOSPHATASE YJHB-RELATED"/>
    <property type="match status" value="1"/>
</dbReference>
<evidence type="ECO:0000256" key="1">
    <source>
        <dbReference type="ARBA" id="ARBA00001946"/>
    </source>
</evidence>
<dbReference type="PROSITE" id="PS51462">
    <property type="entry name" value="NUDIX"/>
    <property type="match status" value="1"/>
</dbReference>
<proteinExistence type="predicted"/>
<evidence type="ECO:0000256" key="2">
    <source>
        <dbReference type="ARBA" id="ARBA00022801"/>
    </source>
</evidence>
<feature type="domain" description="Nudix hydrolase" evidence="3">
    <location>
        <begin position="22"/>
        <end position="147"/>
    </location>
</feature>
<comment type="caution">
    <text evidence="4">The sequence shown here is derived from an EMBL/GenBank/DDBJ whole genome shotgun (WGS) entry which is preliminary data.</text>
</comment>
<dbReference type="InterPro" id="IPR015797">
    <property type="entry name" value="NUDIX_hydrolase-like_dom_sf"/>
</dbReference>
<sequence>MKPSATRLLSKGLRAVALLRRPMTLGVRVAAFDTAGRIFLVRHAWRPGWYLPGGGVDPGETAEAAAHREAQEEGRLTLGPALTLVAIYYNRRQGRDHVVLYRSDDAVQTASRPADREIAEAKFFPLNRLPDGVTPATVRRLAELGGERPIAADW</sequence>
<dbReference type="GO" id="GO:0016787">
    <property type="term" value="F:hydrolase activity"/>
    <property type="evidence" value="ECO:0007669"/>
    <property type="project" value="UniProtKB-KW"/>
</dbReference>
<dbReference type="InterPro" id="IPR000086">
    <property type="entry name" value="NUDIX_hydrolase_dom"/>
</dbReference>
<dbReference type="SUPFAM" id="SSF55811">
    <property type="entry name" value="Nudix"/>
    <property type="match status" value="1"/>
</dbReference>
<reference evidence="4 5" key="1">
    <citation type="submission" date="2020-08" db="EMBL/GenBank/DDBJ databases">
        <title>Genomic Encyclopedia of Type Strains, Phase IV (KMG-IV): sequencing the most valuable type-strain genomes for metagenomic binning, comparative biology and taxonomic classification.</title>
        <authorList>
            <person name="Goeker M."/>
        </authorList>
    </citation>
    <scope>NUCLEOTIDE SEQUENCE [LARGE SCALE GENOMIC DNA]</scope>
    <source>
        <strain evidence="4 5">DSM 102238</strain>
    </source>
</reference>
<dbReference type="EMBL" id="JACIEK010000004">
    <property type="protein sequence ID" value="MBB3998161.1"/>
    <property type="molecule type" value="Genomic_DNA"/>
</dbReference>
<evidence type="ECO:0000259" key="3">
    <source>
        <dbReference type="PROSITE" id="PS51462"/>
    </source>
</evidence>
<gene>
    <name evidence="4" type="ORF">GGR04_002000</name>
</gene>